<proteinExistence type="predicted"/>
<feature type="region of interest" description="Disordered" evidence="1">
    <location>
        <begin position="171"/>
        <end position="225"/>
    </location>
</feature>
<sequence>MRSNPSHDPSTYAATKNEVGVFTTTGYSDDIKPLWRFKNAEEAKKSAESIWERFERYRDERDFVGMDICRKFIQMGRTRSLRYALRPGGKKYDPSTGKERKRTGEVYDQGKLDGANIYEKWLDKCWNDKIYKKAWEDWKDGKISVSQDDDKEEEVVGKDFKKDLKDSDELEAVDVDRDAEDDSRPNTSKKRKRKISNGEDQYDIQASRAKTRAHKKKVAPNKNLPSLDCKKWAIDYRTFNNTPIGGNAN</sequence>
<feature type="region of interest" description="Disordered" evidence="1">
    <location>
        <begin position="86"/>
        <end position="105"/>
    </location>
</feature>
<reference evidence="3" key="4">
    <citation type="submission" date="2024-02" db="EMBL/GenBank/DDBJ databases">
        <title>Comparative genomics of Cryptococcus and Kwoniella reveals pathogenesis evolution and contrasting modes of karyotype evolution via chromosome fusion or intercentromeric recombination.</title>
        <authorList>
            <person name="Coelho M.A."/>
            <person name="David-Palma M."/>
            <person name="Shea T."/>
            <person name="Bowers K."/>
            <person name="McGinley-Smith S."/>
            <person name="Mohammad A.W."/>
            <person name="Gnirke A."/>
            <person name="Yurkov A.M."/>
            <person name="Nowrousian M."/>
            <person name="Sun S."/>
            <person name="Cuomo C.A."/>
            <person name="Heitman J."/>
        </authorList>
    </citation>
    <scope>NUCLEOTIDE SEQUENCE</scope>
    <source>
        <strain evidence="3">CBS 10737</strain>
    </source>
</reference>
<dbReference type="Pfam" id="PF14328">
    <property type="entry name" value="DUF4385"/>
    <property type="match status" value="1"/>
</dbReference>
<dbReference type="InterPro" id="IPR025494">
    <property type="entry name" value="DUF4385"/>
</dbReference>
<keyword evidence="4" id="KW-1185">Reference proteome</keyword>
<gene>
    <name evidence="2" type="ORF">I206_01638</name>
    <name evidence="3" type="ORF">I206_103356</name>
</gene>
<dbReference type="RefSeq" id="XP_019013568.1">
    <property type="nucleotide sequence ID" value="XM_019153407.1"/>
</dbReference>
<dbReference type="EMBL" id="KI894008">
    <property type="protein sequence ID" value="OCF52349.1"/>
    <property type="molecule type" value="Genomic_DNA"/>
</dbReference>
<feature type="compositionally biased region" description="Basic residues" evidence="1">
    <location>
        <begin position="209"/>
        <end position="219"/>
    </location>
</feature>
<reference evidence="2" key="3">
    <citation type="submission" date="2016-07" db="EMBL/GenBank/DDBJ databases">
        <title>Evolution of pathogenesis and genome organization in the Tremellales.</title>
        <authorList>
            <person name="Cuomo C."/>
            <person name="Litvintseva A."/>
            <person name="Heitman J."/>
            <person name="Chen Y."/>
            <person name="Sun S."/>
            <person name="Springer D."/>
            <person name="Dromer F."/>
            <person name="Young S."/>
            <person name="Zeng Q."/>
            <person name="Chapman S."/>
            <person name="Gujja S."/>
            <person name="Saif S."/>
            <person name="Birren B."/>
        </authorList>
    </citation>
    <scope>NUCLEOTIDE SEQUENCE</scope>
    <source>
        <strain evidence="2">CBS 10737</strain>
    </source>
</reference>
<protein>
    <submittedName>
        <fullName evidence="2">Uncharacterized protein</fullName>
    </submittedName>
</protein>
<name>A0A1B9I9Y9_9TREE</name>
<accession>A0A1B9I9Y9</accession>
<organism evidence="2">
    <name type="scientific">Kwoniella pini CBS 10737</name>
    <dbReference type="NCBI Taxonomy" id="1296096"/>
    <lineage>
        <taxon>Eukaryota</taxon>
        <taxon>Fungi</taxon>
        <taxon>Dikarya</taxon>
        <taxon>Basidiomycota</taxon>
        <taxon>Agaricomycotina</taxon>
        <taxon>Tremellomycetes</taxon>
        <taxon>Tremellales</taxon>
        <taxon>Cryptococcaceae</taxon>
        <taxon>Kwoniella</taxon>
    </lineage>
</organism>
<feature type="compositionally biased region" description="Acidic residues" evidence="1">
    <location>
        <begin position="171"/>
        <end position="181"/>
    </location>
</feature>
<dbReference type="KEGG" id="kpin:30170007"/>
<reference evidence="2" key="1">
    <citation type="submission" date="2013-07" db="EMBL/GenBank/DDBJ databases">
        <title>The Genome Sequence of Cryptococcus pinus CBS10737.</title>
        <authorList>
            <consortium name="The Broad Institute Genome Sequencing Platform"/>
            <person name="Cuomo C."/>
            <person name="Litvintseva A."/>
            <person name="Chen Y."/>
            <person name="Heitman J."/>
            <person name="Sun S."/>
            <person name="Springer D."/>
            <person name="Dromer F."/>
            <person name="Young S.K."/>
            <person name="Zeng Q."/>
            <person name="Gargeya S."/>
            <person name="Fitzgerald M."/>
            <person name="Abouelleil A."/>
            <person name="Alvarado L."/>
            <person name="Berlin A.M."/>
            <person name="Chapman S.B."/>
            <person name="Dewar J."/>
            <person name="Goldberg J."/>
            <person name="Griggs A."/>
            <person name="Gujja S."/>
            <person name="Hansen M."/>
            <person name="Howarth C."/>
            <person name="Imamovic A."/>
            <person name="Larimer J."/>
            <person name="McCowan C."/>
            <person name="Murphy C."/>
            <person name="Pearson M."/>
            <person name="Priest M."/>
            <person name="Roberts A."/>
            <person name="Saif S."/>
            <person name="Shea T."/>
            <person name="Sykes S."/>
            <person name="Wortman J."/>
            <person name="Nusbaum C."/>
            <person name="Birren B."/>
        </authorList>
    </citation>
    <scope>NUCLEOTIDE SEQUENCE [LARGE SCALE GENOMIC DNA]</scope>
    <source>
        <strain evidence="2">CBS 10737</strain>
    </source>
</reference>
<feature type="compositionally biased region" description="Basic and acidic residues" evidence="1">
    <location>
        <begin position="90"/>
        <end position="105"/>
    </location>
</feature>
<evidence type="ECO:0000313" key="2">
    <source>
        <dbReference type="EMBL" id="OCF52349.1"/>
    </source>
</evidence>
<reference evidence="3" key="2">
    <citation type="submission" date="2013-07" db="EMBL/GenBank/DDBJ databases">
        <authorList>
            <consortium name="The Broad Institute Genome Sequencing Platform"/>
            <person name="Cuomo C."/>
            <person name="Litvintseva A."/>
            <person name="Chen Y."/>
            <person name="Heitman J."/>
            <person name="Sun S."/>
            <person name="Springer D."/>
            <person name="Dromer F."/>
            <person name="Young S.K."/>
            <person name="Zeng Q."/>
            <person name="Gargeya S."/>
            <person name="Fitzgerald M."/>
            <person name="Abouelleil A."/>
            <person name="Alvarado L."/>
            <person name="Berlin A.M."/>
            <person name="Chapman S.B."/>
            <person name="Dewar J."/>
            <person name="Goldberg J."/>
            <person name="Griggs A."/>
            <person name="Gujja S."/>
            <person name="Hansen M."/>
            <person name="Howarth C."/>
            <person name="Imamovic A."/>
            <person name="Larimer J."/>
            <person name="McCowan C."/>
            <person name="Murphy C."/>
            <person name="Pearson M."/>
            <person name="Priest M."/>
            <person name="Roberts A."/>
            <person name="Saif S."/>
            <person name="Shea T."/>
            <person name="Sykes S."/>
            <person name="Wortman J."/>
            <person name="Nusbaum C."/>
            <person name="Birren B."/>
        </authorList>
    </citation>
    <scope>NUCLEOTIDE SEQUENCE</scope>
    <source>
        <strain evidence="3">CBS 10737</strain>
    </source>
</reference>
<dbReference type="AlphaFoldDB" id="A0A1B9I9Y9"/>
<dbReference type="Proteomes" id="UP000094020">
    <property type="component" value="Chromosome 4"/>
</dbReference>
<evidence type="ECO:0000313" key="3">
    <source>
        <dbReference type="EMBL" id="WWC69417.1"/>
    </source>
</evidence>
<dbReference type="GeneID" id="30170007"/>
<evidence type="ECO:0000256" key="1">
    <source>
        <dbReference type="SAM" id="MobiDB-lite"/>
    </source>
</evidence>
<dbReference type="EMBL" id="CP144522">
    <property type="protein sequence ID" value="WWC69417.1"/>
    <property type="molecule type" value="Genomic_DNA"/>
</dbReference>
<dbReference type="OrthoDB" id="2589819at2759"/>
<evidence type="ECO:0000313" key="4">
    <source>
        <dbReference type="Proteomes" id="UP000094020"/>
    </source>
</evidence>